<reference evidence="3" key="1">
    <citation type="journal article" date="2020" name="Environ. Microbiol.">
        <title>The novel and transferable erm(51) gene confers Macrolides, Lincosamides, and Streptogramins B (MLSB) resistance to clonal Rhodococcus equi in the environment.</title>
        <authorList>
            <person name="Huber L."/>
            <person name="Giguere S."/>
            <person name="Slovis N.M."/>
            <person name="Alvarez-Narvaez S."/>
            <person name="Hart K.A."/>
            <person name="Greiter M."/>
            <person name="Morris E.R.A."/>
            <person name="Cohen N.D."/>
        </authorList>
    </citation>
    <scope>NUCLEOTIDE SEQUENCE</scope>
    <source>
        <strain evidence="3">Lh_141_1</strain>
    </source>
</reference>
<keyword evidence="1" id="KW-0238">DNA-binding</keyword>
<evidence type="ECO:0000313" key="4">
    <source>
        <dbReference type="Proteomes" id="UP000605618"/>
    </source>
</evidence>
<dbReference type="PANTHER" id="PTHR30204">
    <property type="entry name" value="REDOX-CYCLING DRUG-SENSING TRANSCRIPTIONAL ACTIVATOR SOXR"/>
    <property type="match status" value="1"/>
</dbReference>
<dbReference type="EMBL" id="WUYZ01000007">
    <property type="protein sequence ID" value="NKS28222.1"/>
    <property type="molecule type" value="Genomic_DNA"/>
</dbReference>
<evidence type="ECO:0000313" key="3">
    <source>
        <dbReference type="EMBL" id="NKS28222.1"/>
    </source>
</evidence>
<dbReference type="AlphaFoldDB" id="A0AAE5CHS9"/>
<dbReference type="CDD" id="cd04766">
    <property type="entry name" value="HTH_HspR"/>
    <property type="match status" value="1"/>
</dbReference>
<dbReference type="InterPro" id="IPR000551">
    <property type="entry name" value="MerR-type_HTH_dom"/>
</dbReference>
<protein>
    <submittedName>
        <fullName evidence="3">MerR family transcriptional regulator</fullName>
    </submittedName>
</protein>
<name>A0AAE5CHS9_RHOHA</name>
<proteinExistence type="predicted"/>
<dbReference type="Proteomes" id="UP000605618">
    <property type="component" value="Unassembled WGS sequence"/>
</dbReference>
<dbReference type="InterPro" id="IPR047057">
    <property type="entry name" value="MerR_fam"/>
</dbReference>
<dbReference type="GO" id="GO:0003677">
    <property type="term" value="F:DNA binding"/>
    <property type="evidence" value="ECO:0007669"/>
    <property type="project" value="UniProtKB-KW"/>
</dbReference>
<gene>
    <name evidence="3" type="ORF">GS505_20860</name>
</gene>
<sequence>MTTKITVKPATTPDTAYIRRSTEVSLNCTYRRELYSRGFRAPRRAGTASRCSSGVSGTATFPFVGIQPPEDSSRSKRGVYGISVTSELSGIGPQTLRLYESRGLITPSRTSGGTRRYSEDDLYRLTRISELVALGVNLTGIGLILSLEDERAALTAENARLRAAAESAV</sequence>
<dbReference type="PRINTS" id="PR00040">
    <property type="entry name" value="HTHMERR"/>
</dbReference>
<evidence type="ECO:0000256" key="1">
    <source>
        <dbReference type="ARBA" id="ARBA00023125"/>
    </source>
</evidence>
<evidence type="ECO:0000259" key="2">
    <source>
        <dbReference type="PROSITE" id="PS50937"/>
    </source>
</evidence>
<dbReference type="PANTHER" id="PTHR30204:SF58">
    <property type="entry name" value="HTH-TYPE TRANSCRIPTIONAL REGULATOR YFMP"/>
    <property type="match status" value="1"/>
</dbReference>
<dbReference type="GO" id="GO:0003700">
    <property type="term" value="F:DNA-binding transcription factor activity"/>
    <property type="evidence" value="ECO:0007669"/>
    <property type="project" value="InterPro"/>
</dbReference>
<dbReference type="Gene3D" id="1.10.1660.10">
    <property type="match status" value="1"/>
</dbReference>
<organism evidence="3 4">
    <name type="scientific">Rhodococcus hoagii</name>
    <name type="common">Corynebacterium equii</name>
    <dbReference type="NCBI Taxonomy" id="43767"/>
    <lineage>
        <taxon>Bacteria</taxon>
        <taxon>Bacillati</taxon>
        <taxon>Actinomycetota</taxon>
        <taxon>Actinomycetes</taxon>
        <taxon>Mycobacteriales</taxon>
        <taxon>Nocardiaceae</taxon>
        <taxon>Prescottella</taxon>
    </lineage>
</organism>
<dbReference type="InterPro" id="IPR009061">
    <property type="entry name" value="DNA-bd_dom_put_sf"/>
</dbReference>
<dbReference type="SMART" id="SM00422">
    <property type="entry name" value="HTH_MERR"/>
    <property type="match status" value="1"/>
</dbReference>
<comment type="caution">
    <text evidence="3">The sequence shown here is derived from an EMBL/GenBank/DDBJ whole genome shotgun (WGS) entry which is preliminary data.</text>
</comment>
<dbReference type="SUPFAM" id="SSF46955">
    <property type="entry name" value="Putative DNA-binding domain"/>
    <property type="match status" value="1"/>
</dbReference>
<dbReference type="PROSITE" id="PS50937">
    <property type="entry name" value="HTH_MERR_2"/>
    <property type="match status" value="1"/>
</dbReference>
<feature type="domain" description="HTH merR-type" evidence="2">
    <location>
        <begin position="79"/>
        <end position="147"/>
    </location>
</feature>
<accession>A0AAE5CHS9</accession>
<dbReference type="Pfam" id="PF13411">
    <property type="entry name" value="MerR_1"/>
    <property type="match status" value="1"/>
</dbReference>